<keyword evidence="2" id="KW-0802">TPR repeat</keyword>
<name>A0ABX7T0U1_9FLAO</name>
<dbReference type="Pfam" id="PF13181">
    <property type="entry name" value="TPR_8"/>
    <property type="match status" value="1"/>
</dbReference>
<protein>
    <submittedName>
        <fullName evidence="4">Tetratricopeptide repeat protein</fullName>
    </submittedName>
</protein>
<evidence type="ECO:0000313" key="4">
    <source>
        <dbReference type="EMBL" id="QTD38624.1"/>
    </source>
</evidence>
<feature type="signal peptide" evidence="3">
    <location>
        <begin position="1"/>
        <end position="19"/>
    </location>
</feature>
<dbReference type="Gene3D" id="1.25.40.10">
    <property type="entry name" value="Tetratricopeptide repeat domain"/>
    <property type="match status" value="4"/>
</dbReference>
<evidence type="ECO:0000256" key="2">
    <source>
        <dbReference type="ARBA" id="ARBA00022803"/>
    </source>
</evidence>
<evidence type="ECO:0000256" key="1">
    <source>
        <dbReference type="ARBA" id="ARBA00022737"/>
    </source>
</evidence>
<keyword evidence="3" id="KW-0732">Signal</keyword>
<dbReference type="PANTHER" id="PTHR44186">
    <property type="match status" value="1"/>
</dbReference>
<evidence type="ECO:0000313" key="5">
    <source>
        <dbReference type="Proteomes" id="UP000663935"/>
    </source>
</evidence>
<dbReference type="SUPFAM" id="SSF48452">
    <property type="entry name" value="TPR-like"/>
    <property type="match status" value="2"/>
</dbReference>
<organism evidence="4 5">
    <name type="scientific">Polaribacter batillariae</name>
    <dbReference type="NCBI Taxonomy" id="2808900"/>
    <lineage>
        <taxon>Bacteria</taxon>
        <taxon>Pseudomonadati</taxon>
        <taxon>Bacteroidota</taxon>
        <taxon>Flavobacteriia</taxon>
        <taxon>Flavobacteriales</taxon>
        <taxon>Flavobacteriaceae</taxon>
    </lineage>
</organism>
<dbReference type="InterPro" id="IPR011990">
    <property type="entry name" value="TPR-like_helical_dom_sf"/>
</dbReference>
<gene>
    <name evidence="4" type="ORF">JL193_04930</name>
</gene>
<keyword evidence="5" id="KW-1185">Reference proteome</keyword>
<dbReference type="PANTHER" id="PTHR44186:SF1">
    <property type="entry name" value="BARDET-BIEDL SYNDROME 4 PROTEIN"/>
    <property type="match status" value="1"/>
</dbReference>
<evidence type="ECO:0000256" key="3">
    <source>
        <dbReference type="SAM" id="SignalP"/>
    </source>
</evidence>
<sequence length="418" mass="49511">MKKKILIACLFFTILKVQAQSSIFSAVDSLFEKGRYQLALKELAKIEASFISNYKTATIYESIDNYKKTAYFLEKALEFQDDEQAKLKLAKAYQRLKKPSKSIKIYKEITAKDSLNLVLKYQLGKLYLITNNATKAVKLFKDLVKKDSLNAHYSYQLALAYAKRNDTNRMINSFIDTFEKDTTHLKAIAHLASSFQKLNKIDSTKLFIEKGLKLDKNHIRLNKLKINQLYREEKYKESIPLLLNLDTIDKKDTYATSMLGRTYYNLDSLKIAKKYFKKVSFLDKENYKAYTYLGHIAMKENDYKNAQFFYRLSTFIGKKKRDEEYFGLATMYYETKQPKNALINFEKAYKENRKNYKALYQLAKISDDYYKDKKIAYRHYIKYMDHFQDKDTEITNFIKRRIAEIKKDYFLKGEKLDD</sequence>
<dbReference type="InterPro" id="IPR019734">
    <property type="entry name" value="TPR_rpt"/>
</dbReference>
<feature type="chain" id="PRO_5046759194" evidence="3">
    <location>
        <begin position="20"/>
        <end position="418"/>
    </location>
</feature>
<keyword evidence="1" id="KW-0677">Repeat</keyword>
<proteinExistence type="predicted"/>
<dbReference type="SMART" id="SM00028">
    <property type="entry name" value="TPR"/>
    <property type="match status" value="7"/>
</dbReference>
<dbReference type="EMBL" id="CP071795">
    <property type="protein sequence ID" value="QTD38624.1"/>
    <property type="molecule type" value="Genomic_DNA"/>
</dbReference>
<accession>A0ABX7T0U1</accession>
<dbReference type="Proteomes" id="UP000663935">
    <property type="component" value="Chromosome"/>
</dbReference>
<dbReference type="RefSeq" id="WP_207972751.1">
    <property type="nucleotide sequence ID" value="NZ_CP071795.1"/>
</dbReference>
<reference evidence="4 5" key="1">
    <citation type="submission" date="2021-03" db="EMBL/GenBank/DDBJ databases">
        <title>Complete genome of Polaribacter_sp.G4M1.</title>
        <authorList>
            <person name="Jeong S.W."/>
            <person name="Bae J.W."/>
        </authorList>
    </citation>
    <scope>NUCLEOTIDE SEQUENCE [LARGE SCALE GENOMIC DNA]</scope>
    <source>
        <strain evidence="4 5">G4M1</strain>
    </source>
</reference>